<keyword evidence="1" id="KW-1133">Transmembrane helix</keyword>
<dbReference type="Gene3D" id="2.30.42.10">
    <property type="match status" value="1"/>
</dbReference>
<organism evidence="3 4">
    <name type="scientific">Ruminococcus gauvreauii</name>
    <dbReference type="NCBI Taxonomy" id="438033"/>
    <lineage>
        <taxon>Bacteria</taxon>
        <taxon>Bacillati</taxon>
        <taxon>Bacillota</taxon>
        <taxon>Clostridia</taxon>
        <taxon>Eubacteriales</taxon>
        <taxon>Oscillospiraceae</taxon>
        <taxon>Ruminococcus</taxon>
    </lineage>
</organism>
<dbReference type="PROSITE" id="PS51494">
    <property type="entry name" value="SPOIVB"/>
    <property type="match status" value="1"/>
</dbReference>
<dbReference type="EMBL" id="CP102290">
    <property type="protein sequence ID" value="UWP59869.1"/>
    <property type="molecule type" value="Genomic_DNA"/>
</dbReference>
<keyword evidence="1" id="KW-0812">Transmembrane</keyword>
<keyword evidence="3" id="KW-0378">Hydrolase</keyword>
<evidence type="ECO:0000313" key="4">
    <source>
        <dbReference type="Proteomes" id="UP001060164"/>
    </source>
</evidence>
<sequence length="400" mass="44038">MSNSQKYRRFLWVMLCLSLMLCAGYFYYMVQSSIPDEISVYEGQEEQLDEIFPSTFVTYDDSLEVLGSDSYRITCRLFGVVPVKTVTVQNVAQRTVCVSGDTIGLYMETDGVMIIDTGEVDAQDVMLSEPAKNIAKAGDYIMEVNGKKLEDKQELMQMVEESQGDEMQLLVKRGDEEIMLALRPVLTTDGSYKLGIWVRDNIQGIGTLTFMEEDGTYGALGHGISDMDTGELLSLEQGELYSAKILSISKGVKGNPGELKGVITYQETEKLGDITDNQANGISGMLNDNGRQRLSLTPKEIGLKQEIQEGPASILSNIDGTVEEYGIEISDIDYNEKNTNKSFVIHVTDQRLLGATGGIVQGMSGSPILQNGKLVGAVTHVFIKDPSRGFGIFIENMLKD</sequence>
<dbReference type="InterPro" id="IPR001478">
    <property type="entry name" value="PDZ"/>
</dbReference>
<gene>
    <name evidence="3" type="primary">spoIVB</name>
    <name evidence="3" type="ORF">NQ502_02055</name>
</gene>
<keyword evidence="4" id="KW-1185">Reference proteome</keyword>
<dbReference type="SUPFAM" id="SSF50156">
    <property type="entry name" value="PDZ domain-like"/>
    <property type="match status" value="1"/>
</dbReference>
<feature type="transmembrane region" description="Helical" evidence="1">
    <location>
        <begin position="12"/>
        <end position="30"/>
    </location>
</feature>
<dbReference type="InterPro" id="IPR014219">
    <property type="entry name" value="SpoIVB"/>
</dbReference>
<dbReference type="Pfam" id="PF05580">
    <property type="entry name" value="Peptidase_S55"/>
    <property type="match status" value="1"/>
</dbReference>
<dbReference type="InterPro" id="IPR008763">
    <property type="entry name" value="Peptidase_S55"/>
</dbReference>
<dbReference type="EC" id="3.4.21.116" evidence="3"/>
<dbReference type="Proteomes" id="UP001060164">
    <property type="component" value="Chromosome"/>
</dbReference>
<dbReference type="InterPro" id="IPR009003">
    <property type="entry name" value="Peptidase_S1_PA"/>
</dbReference>
<evidence type="ECO:0000313" key="3">
    <source>
        <dbReference type="EMBL" id="UWP59869.1"/>
    </source>
</evidence>
<reference evidence="3" key="1">
    <citation type="journal article" date="2022" name="Cell">
        <title>Design, construction, and in vivo augmentation of a complex gut microbiome.</title>
        <authorList>
            <person name="Cheng A.G."/>
            <person name="Ho P.Y."/>
            <person name="Aranda-Diaz A."/>
            <person name="Jain S."/>
            <person name="Yu F.B."/>
            <person name="Meng X."/>
            <person name="Wang M."/>
            <person name="Iakiviak M."/>
            <person name="Nagashima K."/>
            <person name="Zhao A."/>
            <person name="Murugkar P."/>
            <person name="Patil A."/>
            <person name="Atabakhsh K."/>
            <person name="Weakley A."/>
            <person name="Yan J."/>
            <person name="Brumbaugh A.R."/>
            <person name="Higginbottom S."/>
            <person name="Dimas A."/>
            <person name="Shiver A.L."/>
            <person name="Deutschbauer A."/>
            <person name="Neff N."/>
            <person name="Sonnenburg J.L."/>
            <person name="Huang K.C."/>
            <person name="Fischbach M.A."/>
        </authorList>
    </citation>
    <scope>NUCLEOTIDE SEQUENCE</scope>
    <source>
        <strain evidence="3">DSM 19829</strain>
    </source>
</reference>
<evidence type="ECO:0000259" key="2">
    <source>
        <dbReference type="PROSITE" id="PS51494"/>
    </source>
</evidence>
<dbReference type="SUPFAM" id="SSF50494">
    <property type="entry name" value="Trypsin-like serine proteases"/>
    <property type="match status" value="1"/>
</dbReference>
<dbReference type="Pfam" id="PF13180">
    <property type="entry name" value="PDZ_2"/>
    <property type="match status" value="1"/>
</dbReference>
<accession>A0ABY5VI72</accession>
<proteinExistence type="predicted"/>
<evidence type="ECO:0000256" key="1">
    <source>
        <dbReference type="SAM" id="Phobius"/>
    </source>
</evidence>
<feature type="domain" description="Peptidase S55" evidence="2">
    <location>
        <begin position="176"/>
        <end position="400"/>
    </location>
</feature>
<protein>
    <submittedName>
        <fullName evidence="3">SpoIVB peptidase</fullName>
        <ecNumber evidence="3">3.4.21.116</ecNumber>
    </submittedName>
</protein>
<dbReference type="GO" id="GO:0016787">
    <property type="term" value="F:hydrolase activity"/>
    <property type="evidence" value="ECO:0007669"/>
    <property type="project" value="UniProtKB-KW"/>
</dbReference>
<dbReference type="NCBIfam" id="TIGR02860">
    <property type="entry name" value="spore_IV_B"/>
    <property type="match status" value="1"/>
</dbReference>
<name>A0ABY5VI72_9FIRM</name>
<dbReference type="InterPro" id="IPR036034">
    <property type="entry name" value="PDZ_sf"/>
</dbReference>
<keyword evidence="1" id="KW-0472">Membrane</keyword>
<dbReference type="RefSeq" id="WP_028528082.1">
    <property type="nucleotide sequence ID" value="NZ_CABLBR010000007.1"/>
</dbReference>